<reference evidence="1 2" key="1">
    <citation type="submission" date="2016-11" db="EMBL/GenBank/DDBJ databases">
        <title>Rhizobium leguminosarum bv. viciae strain Vaf12 isolated from Vavilovia formosa root nodules from Russia, Dagestan.</title>
        <authorList>
            <person name="Kimeklis A."/>
        </authorList>
    </citation>
    <scope>NUCLEOTIDE SEQUENCE [LARGE SCALE GENOMIC DNA]</scope>
    <source>
        <strain evidence="1 2">Vaf-108</strain>
        <plasmid evidence="2">Plasmid unnamed2</plasmid>
    </source>
</reference>
<dbReference type="Proteomes" id="UP000183050">
    <property type="component" value="Plasmid unnamed2"/>
</dbReference>
<protein>
    <submittedName>
        <fullName evidence="1">Uncharacterized protein</fullName>
    </submittedName>
</protein>
<dbReference type="EMBL" id="CP018230">
    <property type="protein sequence ID" value="API56488.1"/>
    <property type="molecule type" value="Genomic_DNA"/>
</dbReference>
<organism evidence="1 2">
    <name type="scientific">Rhizobium leguminosarum</name>
    <dbReference type="NCBI Taxonomy" id="384"/>
    <lineage>
        <taxon>Bacteria</taxon>
        <taxon>Pseudomonadati</taxon>
        <taxon>Pseudomonadota</taxon>
        <taxon>Alphaproteobacteria</taxon>
        <taxon>Hyphomicrobiales</taxon>
        <taxon>Rhizobiaceae</taxon>
        <taxon>Rhizobium/Agrobacterium group</taxon>
        <taxon>Rhizobium</taxon>
    </lineage>
</organism>
<accession>A0A1L3ZLI9</accession>
<sequence>MQTQFTDAARCFAWISRNRQLRKDPEATINSAKAILYSAFIIDPRQTHVPALHELSDGL</sequence>
<evidence type="ECO:0000313" key="1">
    <source>
        <dbReference type="EMBL" id="API56488.1"/>
    </source>
</evidence>
<dbReference type="AlphaFoldDB" id="A0A1L3ZLI9"/>
<proteinExistence type="predicted"/>
<gene>
    <name evidence="1" type="ORF">BMW22_33985</name>
</gene>
<dbReference type="RefSeq" id="WP_072641973.1">
    <property type="nucleotide sequence ID" value="NZ_CP018230.1"/>
</dbReference>
<evidence type="ECO:0000313" key="2">
    <source>
        <dbReference type="Proteomes" id="UP000183050"/>
    </source>
</evidence>
<name>A0A1L3ZLI9_RHILE</name>
<keyword evidence="1" id="KW-0614">Plasmid</keyword>
<geneLocation type="plasmid" evidence="1">
    <name>unnamed2</name>
</geneLocation>